<reference evidence="4" key="1">
    <citation type="journal article" date="2020" name="Nat. Commun.">
        <title>Large-scale genome sequencing of mycorrhizal fungi provides insights into the early evolution of symbiotic traits.</title>
        <authorList>
            <person name="Miyauchi S."/>
            <person name="Kiss E."/>
            <person name="Kuo A."/>
            <person name="Drula E."/>
            <person name="Kohler A."/>
            <person name="Sanchez-Garcia M."/>
            <person name="Morin E."/>
            <person name="Andreopoulos B."/>
            <person name="Barry K.W."/>
            <person name="Bonito G."/>
            <person name="Buee M."/>
            <person name="Carver A."/>
            <person name="Chen C."/>
            <person name="Cichocki N."/>
            <person name="Clum A."/>
            <person name="Culley D."/>
            <person name="Crous P.W."/>
            <person name="Fauchery L."/>
            <person name="Girlanda M."/>
            <person name="Hayes R.D."/>
            <person name="Keri Z."/>
            <person name="LaButti K."/>
            <person name="Lipzen A."/>
            <person name="Lombard V."/>
            <person name="Magnuson J."/>
            <person name="Maillard F."/>
            <person name="Murat C."/>
            <person name="Nolan M."/>
            <person name="Ohm R.A."/>
            <person name="Pangilinan J."/>
            <person name="Pereira M.F."/>
            <person name="Perotto S."/>
            <person name="Peter M."/>
            <person name="Pfister S."/>
            <person name="Riley R."/>
            <person name="Sitrit Y."/>
            <person name="Stielow J.B."/>
            <person name="Szollosi G."/>
            <person name="Zifcakova L."/>
            <person name="Stursova M."/>
            <person name="Spatafora J.W."/>
            <person name="Tedersoo L."/>
            <person name="Vaario L.M."/>
            <person name="Yamada A."/>
            <person name="Yan M."/>
            <person name="Wang P."/>
            <person name="Xu J."/>
            <person name="Bruns T."/>
            <person name="Baldrian P."/>
            <person name="Vilgalys R."/>
            <person name="Dunand C."/>
            <person name="Henrissat B."/>
            <person name="Grigoriev I.V."/>
            <person name="Hibbett D."/>
            <person name="Nagy L.G."/>
            <person name="Martin F.M."/>
        </authorList>
    </citation>
    <scope>NUCLEOTIDE SEQUENCE</scope>
    <source>
        <strain evidence="4">UH-Tt-Lm1</strain>
    </source>
</reference>
<dbReference type="PROSITE" id="PS50082">
    <property type="entry name" value="WD_REPEATS_2"/>
    <property type="match status" value="1"/>
</dbReference>
<dbReference type="Proteomes" id="UP000736335">
    <property type="component" value="Unassembled WGS sequence"/>
</dbReference>
<dbReference type="InterPro" id="IPR015943">
    <property type="entry name" value="WD40/YVTN_repeat-like_dom_sf"/>
</dbReference>
<dbReference type="EMBL" id="WIUZ02000007">
    <property type="protein sequence ID" value="KAF9785214.1"/>
    <property type="molecule type" value="Genomic_DNA"/>
</dbReference>
<dbReference type="SMART" id="SM00320">
    <property type="entry name" value="WD40"/>
    <property type="match status" value="2"/>
</dbReference>
<dbReference type="AlphaFoldDB" id="A0A9P6HDX8"/>
<keyword evidence="5" id="KW-1185">Reference proteome</keyword>
<keyword evidence="2" id="KW-0853">WD repeat</keyword>
<feature type="domain" description="Nephrocystin 3-like N-terminal" evidence="3">
    <location>
        <begin position="14"/>
        <end position="65"/>
    </location>
</feature>
<keyword evidence="1" id="KW-0677">Repeat</keyword>
<dbReference type="SUPFAM" id="SSF52540">
    <property type="entry name" value="P-loop containing nucleoside triphosphate hydrolases"/>
    <property type="match status" value="1"/>
</dbReference>
<dbReference type="Gene3D" id="3.40.50.300">
    <property type="entry name" value="P-loop containing nucleotide triphosphate hydrolases"/>
    <property type="match status" value="1"/>
</dbReference>
<dbReference type="PANTHER" id="PTHR10039:SF14">
    <property type="entry name" value="NACHT DOMAIN-CONTAINING PROTEIN"/>
    <property type="match status" value="1"/>
</dbReference>
<feature type="domain" description="Nephrocystin 3-like N-terminal" evidence="3">
    <location>
        <begin position="71"/>
        <end position="141"/>
    </location>
</feature>
<organism evidence="4 5">
    <name type="scientific">Thelephora terrestris</name>
    <dbReference type="NCBI Taxonomy" id="56493"/>
    <lineage>
        <taxon>Eukaryota</taxon>
        <taxon>Fungi</taxon>
        <taxon>Dikarya</taxon>
        <taxon>Basidiomycota</taxon>
        <taxon>Agaricomycotina</taxon>
        <taxon>Agaricomycetes</taxon>
        <taxon>Thelephorales</taxon>
        <taxon>Thelephoraceae</taxon>
        <taxon>Thelephora</taxon>
    </lineage>
</organism>
<dbReference type="SUPFAM" id="SSF69322">
    <property type="entry name" value="Tricorn protease domain 2"/>
    <property type="match status" value="1"/>
</dbReference>
<evidence type="ECO:0000313" key="4">
    <source>
        <dbReference type="EMBL" id="KAF9785214.1"/>
    </source>
</evidence>
<comment type="caution">
    <text evidence="4">The sequence shown here is derived from an EMBL/GenBank/DDBJ whole genome shotgun (WGS) entry which is preliminary data.</text>
</comment>
<protein>
    <recommendedName>
        <fullName evidence="3">Nephrocystin 3-like N-terminal domain-containing protein</fullName>
    </recommendedName>
</protein>
<dbReference type="OrthoDB" id="5967843at2759"/>
<gene>
    <name evidence="4" type="ORF">BJ322DRAFT_817871</name>
</gene>
<sequence length="882" mass="97483">MCLPGTRKSVLDGMMEWAKNPQERRVLWLNGLAGTGKSTIAQTFSGMVAEAEILGASFFCSRDYHRIIPVIEKKPSIASNSLISQLEELIVDPLSSTNISCVIVVDALDECIDDQPASAILSVLGRHVKNLPSVKFFITGRPEPRIRTGFRLSLPEPIAQIFLLHKVKSSDVDKDIRLYLREKLTAVAKRRSDFDLTSPWPCDQDLTTLTKKSAGLFIFASTLAKFIESDYYEPGERLQLIVNQPDSTTYEGVAGIDPLYAQVLELAFSAIKEADVFTNLRRILGTVILAFNPLSRKQIAKILGINAPHIKTILRHLHSVLLVPDEDHKEIRVFHKSFPDFLQDPTRSPDPKFLIDPPTHHGNIALGCLKLLKKLKPNPCDLPDYVMNRDVPDIPELLEEKVGSATLYACGHWAMHIQSSPATGAHVLQLIASATEFLTATGIQWIEVMSLENRLESAVHSIHSLIGWFGRVDVPTSNLGNLAEDYLRFMKNFFLLIQQSAPHIYHSALPLSPRSSTFHSMTHQEKASITEFYGCPETWGAVIQTIPIINTGMVHPVYTATFGHWIAVAQFGEVMIYDSITGGLTVSLRPEHSVDAMGGSPDGSILFCGNPDGSVTLWDIQTGGLAHTFSLKYNLSYKKIAVSVGGRFFACGKQAIMVFEVAGRGEDAFIWEASQSNGFCWLAVEEQLAVADREGVKIWNIVDGTILQSIEIVEIGHKIYTMVCSQEANQLAIATFKTVVIINLQTGTLSSVLSHDSGWSFVFAFSRKAEEIVCTMNTGGLGVFNFSTCNWRFLKYPSGVKFISTMQNGTIVANFHSGICLLNLDVRDVPSSQSLLADYILPFDQGRIIVALLDSTHLYSTQLLLLETSTMCNILTTTFQLG</sequence>
<dbReference type="InterPro" id="IPR056884">
    <property type="entry name" value="NPHP3-like_N"/>
</dbReference>
<evidence type="ECO:0000313" key="5">
    <source>
        <dbReference type="Proteomes" id="UP000736335"/>
    </source>
</evidence>
<proteinExistence type="predicted"/>
<name>A0A9P6HDX8_9AGAM</name>
<dbReference type="InterPro" id="IPR001680">
    <property type="entry name" value="WD40_rpt"/>
</dbReference>
<evidence type="ECO:0000256" key="2">
    <source>
        <dbReference type="PROSITE-ProRule" id="PRU00221"/>
    </source>
</evidence>
<dbReference type="Gene3D" id="2.130.10.10">
    <property type="entry name" value="YVTN repeat-like/Quinoprotein amine dehydrogenase"/>
    <property type="match status" value="2"/>
</dbReference>
<evidence type="ECO:0000259" key="3">
    <source>
        <dbReference type="Pfam" id="PF24883"/>
    </source>
</evidence>
<dbReference type="PANTHER" id="PTHR10039">
    <property type="entry name" value="AMELOGENIN"/>
    <property type="match status" value="1"/>
</dbReference>
<dbReference type="InterPro" id="IPR027417">
    <property type="entry name" value="P-loop_NTPase"/>
</dbReference>
<feature type="non-terminal residue" evidence="4">
    <location>
        <position position="882"/>
    </location>
</feature>
<reference evidence="4" key="2">
    <citation type="submission" date="2020-11" db="EMBL/GenBank/DDBJ databases">
        <authorList>
            <consortium name="DOE Joint Genome Institute"/>
            <person name="Kuo A."/>
            <person name="Miyauchi S."/>
            <person name="Kiss E."/>
            <person name="Drula E."/>
            <person name="Kohler A."/>
            <person name="Sanchez-Garcia M."/>
            <person name="Andreopoulos B."/>
            <person name="Barry K.W."/>
            <person name="Bonito G."/>
            <person name="Buee M."/>
            <person name="Carver A."/>
            <person name="Chen C."/>
            <person name="Cichocki N."/>
            <person name="Clum A."/>
            <person name="Culley D."/>
            <person name="Crous P.W."/>
            <person name="Fauchery L."/>
            <person name="Girlanda M."/>
            <person name="Hayes R."/>
            <person name="Keri Z."/>
            <person name="Labutti K."/>
            <person name="Lipzen A."/>
            <person name="Lombard V."/>
            <person name="Magnuson J."/>
            <person name="Maillard F."/>
            <person name="Morin E."/>
            <person name="Murat C."/>
            <person name="Nolan M."/>
            <person name="Ohm R."/>
            <person name="Pangilinan J."/>
            <person name="Pereira M."/>
            <person name="Perotto S."/>
            <person name="Peter M."/>
            <person name="Riley R."/>
            <person name="Sitrit Y."/>
            <person name="Stielow B."/>
            <person name="Szollosi G."/>
            <person name="Zifcakova L."/>
            <person name="Stursova M."/>
            <person name="Spatafora J.W."/>
            <person name="Tedersoo L."/>
            <person name="Vaario L.-M."/>
            <person name="Yamada A."/>
            <person name="Yan M."/>
            <person name="Wang P."/>
            <person name="Xu J."/>
            <person name="Bruns T."/>
            <person name="Baldrian P."/>
            <person name="Vilgalys R."/>
            <person name="Henrissat B."/>
            <person name="Grigoriev I.V."/>
            <person name="Hibbett D."/>
            <person name="Nagy L.G."/>
            <person name="Martin F.M."/>
        </authorList>
    </citation>
    <scope>NUCLEOTIDE SEQUENCE</scope>
    <source>
        <strain evidence="4">UH-Tt-Lm1</strain>
    </source>
</reference>
<accession>A0A9P6HDX8</accession>
<feature type="repeat" description="WD" evidence="2">
    <location>
        <begin position="600"/>
        <end position="628"/>
    </location>
</feature>
<dbReference type="Pfam" id="PF24883">
    <property type="entry name" value="NPHP3_N"/>
    <property type="match status" value="2"/>
</dbReference>
<evidence type="ECO:0000256" key="1">
    <source>
        <dbReference type="ARBA" id="ARBA00022737"/>
    </source>
</evidence>